<dbReference type="InterPro" id="IPR011658">
    <property type="entry name" value="PA14_dom"/>
</dbReference>
<feature type="domain" description="PA14" evidence="3">
    <location>
        <begin position="1032"/>
        <end position="1196"/>
    </location>
</feature>
<keyword evidence="5" id="KW-1185">Reference proteome</keyword>
<evidence type="ECO:0000259" key="3">
    <source>
        <dbReference type="PROSITE" id="PS51820"/>
    </source>
</evidence>
<reference evidence="4" key="1">
    <citation type="submission" date="2022-06" db="EMBL/GenBank/DDBJ databases">
        <title>Akkermansia biwalacus sp. nov., an anaerobic mucin-degrading bacterium isolated from human intestine.</title>
        <authorList>
            <person name="Kobayashi Y."/>
            <person name="Inoue S."/>
            <person name="Kawahara T."/>
            <person name="Kohda N."/>
        </authorList>
    </citation>
    <scope>NUCLEOTIDE SEQUENCE</scope>
    <source>
        <strain evidence="4">WON2089</strain>
    </source>
</reference>
<evidence type="ECO:0000256" key="2">
    <source>
        <dbReference type="SAM" id="SignalP"/>
    </source>
</evidence>
<evidence type="ECO:0000313" key="5">
    <source>
        <dbReference type="Proteomes" id="UP001062263"/>
    </source>
</evidence>
<feature type="signal peptide" evidence="2">
    <location>
        <begin position="1"/>
        <end position="22"/>
    </location>
</feature>
<dbReference type="InterPro" id="IPR037524">
    <property type="entry name" value="PA14/GLEYA"/>
</dbReference>
<dbReference type="PANTHER" id="PTHR43751:SF3">
    <property type="entry name" value="SULFATASE N-TERMINAL DOMAIN-CONTAINING PROTEIN"/>
    <property type="match status" value="1"/>
</dbReference>
<dbReference type="InterPro" id="IPR017850">
    <property type="entry name" value="Alkaline_phosphatase_core_sf"/>
</dbReference>
<dbReference type="PANTHER" id="PTHR43751">
    <property type="entry name" value="SULFATASE"/>
    <property type="match status" value="1"/>
</dbReference>
<dbReference type="Gene3D" id="2.60.40.10">
    <property type="entry name" value="Immunoglobulins"/>
    <property type="match status" value="1"/>
</dbReference>
<dbReference type="EMBL" id="AP025943">
    <property type="protein sequence ID" value="BDL43546.1"/>
    <property type="molecule type" value="Genomic_DNA"/>
</dbReference>
<gene>
    <name evidence="4" type="ORF">Abiwalacus_11200</name>
</gene>
<feature type="chain" id="PRO_5045704177" description="PA14 domain-containing protein" evidence="2">
    <location>
        <begin position="23"/>
        <end position="1420"/>
    </location>
</feature>
<dbReference type="Gene3D" id="2.60.120.1560">
    <property type="match status" value="1"/>
</dbReference>
<dbReference type="Proteomes" id="UP001062263">
    <property type="component" value="Chromosome"/>
</dbReference>
<keyword evidence="2" id="KW-0732">Signal</keyword>
<dbReference type="InterPro" id="IPR024361">
    <property type="entry name" value="BACON"/>
</dbReference>
<evidence type="ECO:0000313" key="4">
    <source>
        <dbReference type="EMBL" id="BDL43546.1"/>
    </source>
</evidence>
<feature type="region of interest" description="Disordered" evidence="1">
    <location>
        <begin position="1294"/>
        <end position="1319"/>
    </location>
</feature>
<accession>A0ABM7ZFS8</accession>
<dbReference type="PROSITE" id="PS51820">
    <property type="entry name" value="PA14"/>
    <property type="match status" value="1"/>
</dbReference>
<dbReference type="Pfam" id="PF00884">
    <property type="entry name" value="Sulfatase"/>
    <property type="match status" value="1"/>
</dbReference>
<name>A0ABM7ZFS8_9BACT</name>
<sequence length="1420" mass="152288">MFMFRFLSVLIPSLLILSPVKGEDVEYTWRGTAGNTWETLSNWSVGVSTPSVAPGAQSSAYTHWMTTNGADSVGRTDVGGLGSGGRYLKGVRVEGVNNQPGGKIQLFIKNTNEKVYLRVKDGGITVSNTSTGGYNADFGIAQLRVASDQTWHVDEGRSFYVGSDETAPAGGLYSLTSENDDARLVTLTGAGAVRIGEGMLLNNISGMIGFVMSAGQGTPTLDLADRGMANTITVQDTGCLEGMALYQGSLITRENSSVTFSGTTAKVSSLWNIGKNTAIALESSTLDMSEAGVEAEATLSGTAGISGSQGTLKQTILDDALITYTDREGKPGEIQSVGKNVTITLNNSSVDFNGEVPEVNLVVQGNCTLAGSGNFSGTITYTPGATLAVKGEITLPSSSLTLSRSHVTALDGVPQTGAVPPENPSLQAQEYVIQFDSSFEDLIAEWPGSHTLTVQFAEGMEAEITVKDLPKGAVSWSYDRASRRLNLVTNVAEKPSLPSGVSGSKPNIIFVLVDDMGWGDLNVNWTQQDKNGRQVTRRNSFETPTLDTMAAEGMQLRRHYSAAPVCAPARASLLLGVHQGHSRVVRNNTFDFPIENSHTLGTLLKSAGYHTAAIGKWGVGGAGQSGKALTGAPHMRGFDYFYGIIKHLAGHYHYLTAGNQDIYEYDDQASSPAWTSVNSRVPGTAYDTDLFGARAKQWIMDHQAKASSQPFFLYLAFPAPHGCLSAPACAYPAGLGKTGGLQWEKKDGYEASNTAASGWSGVNGSFGPDTYIYPGHEAFGKTESRHATMIRRVDDVMKDMIQLLRDLGIDDNTMIVFTSDNGPHNESGSGNYNNGAQNPRYFMSYGMMDGIKRDCWEGGMRVPTIVRWPGVIPSNGISLHASQFHDWMATFADAAGVPVPSRCDGVSLLPTLVGVPECQRNGVIYSEYSNPGGSTPSNDDFLAAHRGRGRTQQQIVFVDGFKGVRMGNAAPGMDFEIYDTEKDPQESTNLASSRPDLQEKMKAQALRMRRPSPTATTNFDSAYVTPVTAPSGLRQGRLRQRVWNRSFDWVPDFRQMNEAPVVTGATDASGVLDVNPGISGPKGVELTGYLTVPVTGEYKFYLKTDSDKGSKAFVHLHDMQLLDADYAYTPGTEIASNAREGVSSDVQPNAVQTVKLTAGVHPIRIGYVGQGSSSSLSMQWESADAGISKQDIPASAFSYEYVNPFNVDKTEEAVGFAAAETTLTVQTQLPWTASCDQSWVTVTPASGNSTATLAVSVDANNQETQRTAVVTVTCDGEQRTFTLTQSAAPPLTGYDKWKKDKFPPGTTEDDMAPEASPAGDGISNLMKYATGLDPLKPCGSVTTLAVRKEEGGREYLVLDWPVNTEAVDVVFSVESSADLKTWNEEETAVPAGGKGEYRDTVAIDENAPQRRFLRLKVTRE</sequence>
<protein>
    <recommendedName>
        <fullName evidence="3">PA14 domain-containing protein</fullName>
    </recommendedName>
</protein>
<dbReference type="InterPro" id="IPR000917">
    <property type="entry name" value="Sulfatase_N"/>
</dbReference>
<dbReference type="SMART" id="SM00758">
    <property type="entry name" value="PA14"/>
    <property type="match status" value="1"/>
</dbReference>
<dbReference type="InterPro" id="IPR013783">
    <property type="entry name" value="Ig-like_fold"/>
</dbReference>
<dbReference type="Pfam" id="PF13004">
    <property type="entry name" value="BACON"/>
    <property type="match status" value="1"/>
</dbReference>
<dbReference type="CDD" id="cd14948">
    <property type="entry name" value="BACON"/>
    <property type="match status" value="1"/>
</dbReference>
<proteinExistence type="predicted"/>
<dbReference type="Pfam" id="PF07691">
    <property type="entry name" value="PA14"/>
    <property type="match status" value="1"/>
</dbReference>
<dbReference type="SUPFAM" id="SSF56988">
    <property type="entry name" value="Anthrax protective antigen"/>
    <property type="match status" value="1"/>
</dbReference>
<dbReference type="Gene3D" id="3.40.720.10">
    <property type="entry name" value="Alkaline Phosphatase, subunit A"/>
    <property type="match status" value="1"/>
</dbReference>
<dbReference type="SUPFAM" id="SSF53649">
    <property type="entry name" value="Alkaline phosphatase-like"/>
    <property type="match status" value="1"/>
</dbReference>
<evidence type="ECO:0000256" key="1">
    <source>
        <dbReference type="SAM" id="MobiDB-lite"/>
    </source>
</evidence>
<organism evidence="4 5">
    <name type="scientific">Akkermansia biwaensis</name>
    <dbReference type="NCBI Taxonomy" id="2946555"/>
    <lineage>
        <taxon>Bacteria</taxon>
        <taxon>Pseudomonadati</taxon>
        <taxon>Verrucomicrobiota</taxon>
        <taxon>Verrucomicrobiia</taxon>
        <taxon>Verrucomicrobiales</taxon>
        <taxon>Akkermansiaceae</taxon>
        <taxon>Akkermansia</taxon>
    </lineage>
</organism>
<dbReference type="InterPro" id="IPR052701">
    <property type="entry name" value="GAG_Ulvan_Degrading_Sulfatases"/>
</dbReference>